<accession>A0ACC5U9V0</accession>
<proteinExistence type="predicted"/>
<organism evidence="1 2">
    <name type="scientific">Pseudotamlana agarivorans</name>
    <dbReference type="NCBI Taxonomy" id="481183"/>
    <lineage>
        <taxon>Bacteria</taxon>
        <taxon>Pseudomonadati</taxon>
        <taxon>Bacteroidota</taxon>
        <taxon>Flavobacteriia</taxon>
        <taxon>Flavobacteriales</taxon>
        <taxon>Flavobacteriaceae</taxon>
        <taxon>Pseudotamlana</taxon>
    </lineage>
</organism>
<evidence type="ECO:0000313" key="1">
    <source>
        <dbReference type="EMBL" id="MBU2950980.1"/>
    </source>
</evidence>
<dbReference type="Proteomes" id="UP001647509">
    <property type="component" value="Unassembled WGS sequence"/>
</dbReference>
<name>A0ACC5U9V0_9FLAO</name>
<protein>
    <submittedName>
        <fullName evidence="1">AraC family transcriptional regulator</fullName>
    </submittedName>
</protein>
<keyword evidence="2" id="KW-1185">Reference proteome</keyword>
<evidence type="ECO:0000313" key="2">
    <source>
        <dbReference type="Proteomes" id="UP001647509"/>
    </source>
</evidence>
<comment type="caution">
    <text evidence="1">The sequence shown here is derived from an EMBL/GenBank/DDBJ whole genome shotgun (WGS) entry which is preliminary data.</text>
</comment>
<dbReference type="EMBL" id="JAHKPD010000013">
    <property type="protein sequence ID" value="MBU2950980.1"/>
    <property type="molecule type" value="Genomic_DNA"/>
</dbReference>
<sequence length="287" mass="33325">MKLVLKNLEGFTSQRINIIKKEMPCLDTAWHYHSEYELLYISKSTGIRFVGDDVSPFSPGDLVLVGSYLPHLWRNDEVYYEMKEDLMVKTIVMKFTKNFMGEGTFDVPEFASIKNLLEQSNFGVSFNNAIGKALHDDIMELSNLSKGEQSIKLMDILYKLSQYEDDQKTILSSTDMRQFTKDRPDRLDSVIRYISDNYKTEISLSDVADVACMTTNSFCRFFKKMTNKSFTEFLNEVRIRNASRMLIQEDIPISEICFSVGYKSIPNFNKQFKNIMGDTPKAYRYKL</sequence>
<reference evidence="1" key="1">
    <citation type="submission" date="2021-05" db="EMBL/GenBank/DDBJ databases">
        <title>Draft genomes of bacteria isolated from model marine particles.</title>
        <authorList>
            <person name="Datta M.S."/>
            <person name="Schwartzman J.A."/>
            <person name="Enke T.N."/>
            <person name="Saavedra J."/>
            <person name="Cermak N."/>
            <person name="Cordero O.X."/>
        </authorList>
    </citation>
    <scope>NUCLEOTIDE SEQUENCE</scope>
    <source>
        <strain evidence="1">I2M19</strain>
    </source>
</reference>
<gene>
    <name evidence="1" type="ORF">KO493_09745</name>
</gene>